<evidence type="ECO:0000313" key="1">
    <source>
        <dbReference type="EMBL" id="VEU40574.1"/>
    </source>
</evidence>
<reference evidence="1 2" key="1">
    <citation type="submission" date="2019-01" db="EMBL/GenBank/DDBJ databases">
        <authorList>
            <person name="Ferrante I. M."/>
        </authorList>
    </citation>
    <scope>NUCLEOTIDE SEQUENCE [LARGE SCALE GENOMIC DNA]</scope>
    <source>
        <strain evidence="1 2">B856</strain>
    </source>
</reference>
<organism evidence="1 2">
    <name type="scientific">Pseudo-nitzschia multistriata</name>
    <dbReference type="NCBI Taxonomy" id="183589"/>
    <lineage>
        <taxon>Eukaryota</taxon>
        <taxon>Sar</taxon>
        <taxon>Stramenopiles</taxon>
        <taxon>Ochrophyta</taxon>
        <taxon>Bacillariophyta</taxon>
        <taxon>Bacillariophyceae</taxon>
        <taxon>Bacillariophycidae</taxon>
        <taxon>Bacillariales</taxon>
        <taxon>Bacillariaceae</taxon>
        <taxon>Pseudo-nitzschia</taxon>
    </lineage>
</organism>
<sequence length="135" mass="14939">MVTSTSTPGSIGMLVTCLTTSEGAWRSIKRLWMRISKRSHVLVPSPEGALRVVILNFLVGIRTGPLTRSFLSREAFFKSAQTFSRLVTLRLVRVMRMRWTTASSGAAPASFLNVDMVICFSKVELASDWGKVRSA</sequence>
<keyword evidence="2" id="KW-1185">Reference proteome</keyword>
<dbReference type="OrthoDB" id="203774at2759"/>
<dbReference type="Proteomes" id="UP000291116">
    <property type="component" value="Unassembled WGS sequence"/>
</dbReference>
<evidence type="ECO:0000313" key="2">
    <source>
        <dbReference type="Proteomes" id="UP000291116"/>
    </source>
</evidence>
<protein>
    <submittedName>
        <fullName evidence="1">Uncharacterized protein</fullName>
    </submittedName>
</protein>
<name>A0A448ZEU4_9STRA</name>
<dbReference type="AlphaFoldDB" id="A0A448ZEU4"/>
<accession>A0A448ZEU4</accession>
<proteinExistence type="predicted"/>
<gene>
    <name evidence="1" type="ORF">PSNMU_V1.4_AUG-EV-PASAV3_0074770</name>
</gene>
<dbReference type="EMBL" id="CAACVS010000291">
    <property type="protein sequence ID" value="VEU40574.1"/>
    <property type="molecule type" value="Genomic_DNA"/>
</dbReference>